<proteinExistence type="predicted"/>
<dbReference type="InterPro" id="IPR004843">
    <property type="entry name" value="Calcineurin-like_PHP"/>
</dbReference>
<dbReference type="Pfam" id="PF13671">
    <property type="entry name" value="AAA_33"/>
    <property type="match status" value="1"/>
</dbReference>
<dbReference type="Gene3D" id="3.60.21.10">
    <property type="match status" value="1"/>
</dbReference>
<dbReference type="PANTHER" id="PTHR42850:SF4">
    <property type="entry name" value="ZINC-DEPENDENT ENDOPOLYPHOSPHATASE"/>
    <property type="match status" value="1"/>
</dbReference>
<dbReference type="InterPro" id="IPR027417">
    <property type="entry name" value="P-loop_NTPase"/>
</dbReference>
<dbReference type="SUPFAM" id="SSF52540">
    <property type="entry name" value="P-loop containing nucleoside triphosphate hydrolases"/>
    <property type="match status" value="1"/>
</dbReference>
<dbReference type="SUPFAM" id="SSF56300">
    <property type="entry name" value="Metallo-dependent phosphatases"/>
    <property type="match status" value="1"/>
</dbReference>
<protein>
    <recommendedName>
        <fullName evidence="4">Phosphatase</fullName>
    </recommendedName>
</protein>
<organism evidence="3">
    <name type="scientific">Alicyclobacillus phage KKP_3916</name>
    <dbReference type="NCBI Taxonomy" id="3040651"/>
    <lineage>
        <taxon>Viruses</taxon>
        <taxon>Duplodnaviria</taxon>
        <taxon>Heunggongvirae</taxon>
        <taxon>Uroviricota</taxon>
        <taxon>Caudoviricetes</taxon>
    </lineage>
</organism>
<dbReference type="Pfam" id="PF09511">
    <property type="entry name" value="RNA_lig_T4_1"/>
    <property type="match status" value="1"/>
</dbReference>
<dbReference type="EMBL" id="OQ846916">
    <property type="protein sequence ID" value="WJJ55323.1"/>
    <property type="molecule type" value="Genomic_DNA"/>
</dbReference>
<dbReference type="PRINTS" id="PR00114">
    <property type="entry name" value="STPHPHTASE"/>
</dbReference>
<feature type="domain" description="Calcineurin-like phosphoesterase" evidence="1">
    <location>
        <begin position="174"/>
        <end position="366"/>
    </location>
</feature>
<gene>
    <name evidence="3" type="ORF">QB910_000079</name>
</gene>
<evidence type="ECO:0000313" key="3">
    <source>
        <dbReference type="EMBL" id="WJJ55323.1"/>
    </source>
</evidence>
<dbReference type="InterPro" id="IPR029052">
    <property type="entry name" value="Metallo-depent_PP-like"/>
</dbReference>
<dbReference type="GO" id="GO:0016791">
    <property type="term" value="F:phosphatase activity"/>
    <property type="evidence" value="ECO:0007669"/>
    <property type="project" value="TreeGrafter"/>
</dbReference>
<evidence type="ECO:0000259" key="2">
    <source>
        <dbReference type="Pfam" id="PF09511"/>
    </source>
</evidence>
<accession>A0AAT9V7R7</accession>
<name>A0AAT9V7R7_9CAUD</name>
<evidence type="ECO:0000259" key="1">
    <source>
        <dbReference type="Pfam" id="PF00149"/>
    </source>
</evidence>
<reference evidence="3" key="1">
    <citation type="submission" date="2023-04" db="EMBL/GenBank/DDBJ databases">
        <title>Characterization and genome study of newly isolated Alicyclobacillus-specific phaga.</title>
        <authorList>
            <person name="Shymialevich D."/>
            <person name="Wojcicki M."/>
            <person name="Srednicka P."/>
            <person name="Swider O."/>
        </authorList>
    </citation>
    <scope>NUCLEOTIDE SEQUENCE</scope>
</reference>
<sequence length="745" mass="87512">MRILLLTRGLMGAGKSEWIRRNNLEQYTLSADNIRLLFQSPVLDNEGKFSISGSNDNRVWGLLIKLLEERMIRGEFTIVDATHIKTSQMAQYKKLAKKYRYRVFAVDFTDVPLELALERNRKRPEHKQVPDEVIANAFSRLEIMNPQGWITNAKPDEVLDMIHYKPIDLTHWDKIHHIGDIHGCYDALMGYLGEGLKDNELYIFLGDFVDRGTQNYEVVKFIAEIANRPNVILIQGNHEIHLWKWANGEEVRSKEFNLYTAPELEAKAGDNIIEFKKEVRNMFRKMRQVVYYEYKDKLVLVTHGGLTNLPDDLEFVATDQFIKGVGKYETPVDEIFERNTKELIETHKTSYDGIYQIHGHRNIQRYPVQVTEHTFNLEGQVEFGGHLRAVTLTENGFATHEYLNENINKRFIKLEDDTLSVSNEPLNNADWIKELRENVNIRENRFGNISSFNFTKRVFRNKLWDKQTMKARGLFINVETGEIVSRSYNKFFNINERSDTKIHRLRDRLKFPVNVFLKENGYLGIVGYDSQSGELVISSKSRIDGDFAVRFRELFFEQFDSKQVEVIKNVCKETNVSLVFEVIDPIFDPHIIEYKSPQLVLLDMVSRNVEYSKRDYSIVKIFAGIIGVKVKEHVATLYDWTEFYNFYNAVVVDLEDEIEGYVFEDANGFMTKLKTPYYNFWKHMRTVKDQVAHDISKVEQGWLYTPLHNKVFAFFRDYPDRESLKHKDIITLRKEFFESQKIKCR</sequence>
<dbReference type="InterPro" id="IPR050126">
    <property type="entry name" value="Ap4A_hydrolase"/>
</dbReference>
<evidence type="ECO:0008006" key="4">
    <source>
        <dbReference type="Google" id="ProtNLM"/>
    </source>
</evidence>
<dbReference type="PANTHER" id="PTHR42850">
    <property type="entry name" value="METALLOPHOSPHOESTERASE"/>
    <property type="match status" value="1"/>
</dbReference>
<dbReference type="Pfam" id="PF00149">
    <property type="entry name" value="Metallophos"/>
    <property type="match status" value="1"/>
</dbReference>
<feature type="domain" description="T4 RNA ligase 1-like N-terminal" evidence="2">
    <location>
        <begin position="470"/>
        <end position="678"/>
    </location>
</feature>
<dbReference type="InterPro" id="IPR019039">
    <property type="entry name" value="T4-Rnl1-like_N"/>
</dbReference>
<dbReference type="InterPro" id="IPR006186">
    <property type="entry name" value="Ser/Thr-sp_prot-phosphatase"/>
</dbReference>
<dbReference type="Gene3D" id="3.40.50.300">
    <property type="entry name" value="P-loop containing nucleotide triphosphate hydrolases"/>
    <property type="match status" value="1"/>
</dbReference>